<keyword evidence="4" id="KW-0472">Membrane</keyword>
<evidence type="ECO:0000259" key="7">
    <source>
        <dbReference type="Pfam" id="PF14322"/>
    </source>
</evidence>
<comment type="caution">
    <text evidence="8">The sequence shown here is derived from an EMBL/GenBank/DDBJ whole genome shotgun (WGS) entry which is preliminary data.</text>
</comment>
<comment type="subcellular location">
    <subcellularLocation>
        <location evidence="1">Cell outer membrane</location>
    </subcellularLocation>
</comment>
<dbReference type="Proteomes" id="UP000295292">
    <property type="component" value="Unassembled WGS sequence"/>
</dbReference>
<evidence type="ECO:0000256" key="1">
    <source>
        <dbReference type="ARBA" id="ARBA00004442"/>
    </source>
</evidence>
<feature type="domain" description="RagB/SusD" evidence="6">
    <location>
        <begin position="299"/>
        <end position="463"/>
    </location>
</feature>
<keyword evidence="9" id="KW-1185">Reference proteome</keyword>
<evidence type="ECO:0000256" key="3">
    <source>
        <dbReference type="ARBA" id="ARBA00022729"/>
    </source>
</evidence>
<keyword evidence="3" id="KW-0732">Signal</keyword>
<dbReference type="InterPro" id="IPR033985">
    <property type="entry name" value="SusD-like_N"/>
</dbReference>
<accession>A0A4R6WLV7</accession>
<dbReference type="PROSITE" id="PS51257">
    <property type="entry name" value="PROKAR_LIPOPROTEIN"/>
    <property type="match status" value="1"/>
</dbReference>
<reference evidence="8 9" key="1">
    <citation type="submission" date="2019-03" db="EMBL/GenBank/DDBJ databases">
        <title>Genomic Encyclopedia of Archaeal and Bacterial Type Strains, Phase II (KMG-II): from individual species to whole genera.</title>
        <authorList>
            <person name="Goeker M."/>
        </authorList>
    </citation>
    <scope>NUCLEOTIDE SEQUENCE [LARGE SCALE GENOMIC DNA]</scope>
    <source>
        <strain evidence="8 9">DSM 28353</strain>
    </source>
</reference>
<evidence type="ECO:0000259" key="6">
    <source>
        <dbReference type="Pfam" id="PF07980"/>
    </source>
</evidence>
<name>A0A4R6WLV7_9SPHI</name>
<evidence type="ECO:0000313" key="8">
    <source>
        <dbReference type="EMBL" id="TDQ79315.1"/>
    </source>
</evidence>
<evidence type="ECO:0000256" key="4">
    <source>
        <dbReference type="ARBA" id="ARBA00023136"/>
    </source>
</evidence>
<comment type="similarity">
    <text evidence="2">Belongs to the SusD family.</text>
</comment>
<protein>
    <submittedName>
        <fullName evidence="8">Putative outer membrane starch-binding protein</fullName>
    </submittedName>
</protein>
<evidence type="ECO:0000256" key="5">
    <source>
        <dbReference type="ARBA" id="ARBA00023237"/>
    </source>
</evidence>
<gene>
    <name evidence="8" type="ORF">CLV99_0751</name>
</gene>
<dbReference type="SUPFAM" id="SSF48452">
    <property type="entry name" value="TPR-like"/>
    <property type="match status" value="1"/>
</dbReference>
<dbReference type="RefSeq" id="WP_133583118.1">
    <property type="nucleotide sequence ID" value="NZ_SNYV01000011.1"/>
</dbReference>
<keyword evidence="5" id="KW-0998">Cell outer membrane</keyword>
<dbReference type="EMBL" id="SNYV01000011">
    <property type="protein sequence ID" value="TDQ79315.1"/>
    <property type="molecule type" value="Genomic_DNA"/>
</dbReference>
<dbReference type="Pfam" id="PF07980">
    <property type="entry name" value="SusD_RagB"/>
    <property type="match status" value="1"/>
</dbReference>
<proteinExistence type="inferred from homology"/>
<evidence type="ECO:0000256" key="2">
    <source>
        <dbReference type="ARBA" id="ARBA00006275"/>
    </source>
</evidence>
<dbReference type="GO" id="GO:0009279">
    <property type="term" value="C:cell outer membrane"/>
    <property type="evidence" value="ECO:0007669"/>
    <property type="project" value="UniProtKB-SubCell"/>
</dbReference>
<feature type="domain" description="SusD-like N-terminal" evidence="7">
    <location>
        <begin position="43"/>
        <end position="228"/>
    </location>
</feature>
<organism evidence="8 9">
    <name type="scientific">Sphingobacterium yanglingense</name>
    <dbReference type="NCBI Taxonomy" id="1437280"/>
    <lineage>
        <taxon>Bacteria</taxon>
        <taxon>Pseudomonadati</taxon>
        <taxon>Bacteroidota</taxon>
        <taxon>Sphingobacteriia</taxon>
        <taxon>Sphingobacteriales</taxon>
        <taxon>Sphingobacteriaceae</taxon>
        <taxon>Sphingobacterium</taxon>
    </lineage>
</organism>
<dbReference type="CDD" id="cd08977">
    <property type="entry name" value="SusD"/>
    <property type="match status" value="1"/>
</dbReference>
<dbReference type="InterPro" id="IPR012944">
    <property type="entry name" value="SusD_RagB_dom"/>
</dbReference>
<dbReference type="AlphaFoldDB" id="A0A4R6WLV7"/>
<sequence length="500" mass="56306">MKITLKYIGIAVGMVASFVSCTKDLELDPISQISDQSFWKTEGDVTGALNGMYVRLRSQAVGNLFMWGEARSEMMDRSLGGTADYQLYYLNELNRSNVATIYGMGSSTWQGMYTVIHDANLLLKHVPQITFAVENNQKQALAEAYTMRAFAYFVLTKTWGELPLITVPTEGYNPDVILRERSSAQDVMKLIKSDIDAAQSLYPSNAFKAGRNTWSKAALKALKADVYLWSAKVMAGGEADFRTALDATVEVEKSDVALLDNYASVFDYTTKGNKEILMASHFRDIEAVDNIYMNMYIENTYMNNTTDQATKDRIGQVGGFPFWTMSATARNQFTSDDQRKDATFIEIYIPNSSGGTNYYGSVVSKFNGTIVGGVRRFLDDYVIYRFADVLLMKAEAQNGLGEDPSEAINKVRKRAYGVNYVNHTFVKGTKIFNDEVILKERLLELAVEGKRWWDLVRFDKAFDLVPSLANRKTDRYLLLFPISETTLSIEPKVKQNPGYK</sequence>
<dbReference type="OrthoDB" id="1035036at2"/>
<evidence type="ECO:0000313" key="9">
    <source>
        <dbReference type="Proteomes" id="UP000295292"/>
    </source>
</evidence>
<dbReference type="Pfam" id="PF14322">
    <property type="entry name" value="SusD-like_3"/>
    <property type="match status" value="1"/>
</dbReference>
<dbReference type="InterPro" id="IPR011990">
    <property type="entry name" value="TPR-like_helical_dom_sf"/>
</dbReference>
<dbReference type="Gene3D" id="1.25.40.390">
    <property type="match status" value="1"/>
</dbReference>